<keyword evidence="2" id="KW-1185">Reference proteome</keyword>
<dbReference type="AlphaFoldDB" id="A0A518BI19"/>
<name>A0A518BI19_9BACT</name>
<organism evidence="1 2">
    <name type="scientific">Engelhardtia mirabilis</name>
    <dbReference type="NCBI Taxonomy" id="2528011"/>
    <lineage>
        <taxon>Bacteria</taxon>
        <taxon>Pseudomonadati</taxon>
        <taxon>Planctomycetota</taxon>
        <taxon>Planctomycetia</taxon>
        <taxon>Planctomycetia incertae sedis</taxon>
        <taxon>Engelhardtia</taxon>
    </lineage>
</organism>
<protein>
    <submittedName>
        <fullName evidence="1">Uncharacterized protein</fullName>
    </submittedName>
</protein>
<dbReference type="Proteomes" id="UP000316921">
    <property type="component" value="Chromosome"/>
</dbReference>
<sequence length="82" mass="9011">MGGGRRLHGAENLGAENHGAENFCAEDLSAENFCAEYFSAEDLCSEDSGANGRLSFTDFRRPHLAGRRNSSWRGLTGRHRIP</sequence>
<dbReference type="EMBL" id="CP036287">
    <property type="protein sequence ID" value="QDU66628.1"/>
    <property type="molecule type" value="Genomic_DNA"/>
</dbReference>
<accession>A0A518BI19</accession>
<evidence type="ECO:0000313" key="2">
    <source>
        <dbReference type="Proteomes" id="UP000316921"/>
    </source>
</evidence>
<reference evidence="1 2" key="1">
    <citation type="submission" date="2019-02" db="EMBL/GenBank/DDBJ databases">
        <title>Deep-cultivation of Planctomycetes and their phenomic and genomic characterization uncovers novel biology.</title>
        <authorList>
            <person name="Wiegand S."/>
            <person name="Jogler M."/>
            <person name="Boedeker C."/>
            <person name="Pinto D."/>
            <person name="Vollmers J."/>
            <person name="Rivas-Marin E."/>
            <person name="Kohn T."/>
            <person name="Peeters S.H."/>
            <person name="Heuer A."/>
            <person name="Rast P."/>
            <person name="Oberbeckmann S."/>
            <person name="Bunk B."/>
            <person name="Jeske O."/>
            <person name="Meyerdierks A."/>
            <person name="Storesund J.E."/>
            <person name="Kallscheuer N."/>
            <person name="Luecker S."/>
            <person name="Lage O.M."/>
            <person name="Pohl T."/>
            <person name="Merkel B.J."/>
            <person name="Hornburger P."/>
            <person name="Mueller R.-W."/>
            <person name="Bruemmer F."/>
            <person name="Labrenz M."/>
            <person name="Spormann A.M."/>
            <person name="Op den Camp H."/>
            <person name="Overmann J."/>
            <person name="Amann R."/>
            <person name="Jetten M.S.M."/>
            <person name="Mascher T."/>
            <person name="Medema M.H."/>
            <person name="Devos D.P."/>
            <person name="Kaster A.-K."/>
            <person name="Ovreas L."/>
            <person name="Rohde M."/>
            <person name="Galperin M.Y."/>
            <person name="Jogler C."/>
        </authorList>
    </citation>
    <scope>NUCLEOTIDE SEQUENCE [LARGE SCALE GENOMIC DNA]</scope>
    <source>
        <strain evidence="1 2">Pla133</strain>
    </source>
</reference>
<gene>
    <name evidence="1" type="ORF">Pla133_17040</name>
</gene>
<proteinExistence type="predicted"/>
<evidence type="ECO:0000313" key="1">
    <source>
        <dbReference type="EMBL" id="QDU66628.1"/>
    </source>
</evidence>
<dbReference type="KEGG" id="pbap:Pla133_17040"/>